<evidence type="ECO:0000256" key="1">
    <source>
        <dbReference type="SAM" id="Phobius"/>
    </source>
</evidence>
<protein>
    <submittedName>
        <fullName evidence="2">Uncharacterized protein</fullName>
    </submittedName>
</protein>
<gene>
    <name evidence="2" type="ORF">SAMN04488591_1213</name>
</gene>
<keyword evidence="1" id="KW-0812">Transmembrane</keyword>
<name>A0A1I6GHT1_9MICO</name>
<dbReference type="Proteomes" id="UP000198877">
    <property type="component" value="Unassembled WGS sequence"/>
</dbReference>
<feature type="transmembrane region" description="Helical" evidence="1">
    <location>
        <begin position="76"/>
        <end position="92"/>
    </location>
</feature>
<feature type="transmembrane region" description="Helical" evidence="1">
    <location>
        <begin position="98"/>
        <end position="117"/>
    </location>
</feature>
<evidence type="ECO:0000313" key="3">
    <source>
        <dbReference type="Proteomes" id="UP000198877"/>
    </source>
</evidence>
<keyword evidence="1" id="KW-1133">Transmembrane helix</keyword>
<organism evidence="2 3">
    <name type="scientific">Microbacterium azadirachtae</name>
    <dbReference type="NCBI Taxonomy" id="582680"/>
    <lineage>
        <taxon>Bacteria</taxon>
        <taxon>Bacillati</taxon>
        <taxon>Actinomycetota</taxon>
        <taxon>Actinomycetes</taxon>
        <taxon>Micrococcales</taxon>
        <taxon>Microbacteriaceae</taxon>
        <taxon>Microbacterium</taxon>
    </lineage>
</organism>
<dbReference type="EMBL" id="FOYR01000001">
    <property type="protein sequence ID" value="SFR41738.1"/>
    <property type="molecule type" value="Genomic_DNA"/>
</dbReference>
<evidence type="ECO:0000313" key="2">
    <source>
        <dbReference type="EMBL" id="SFR41738.1"/>
    </source>
</evidence>
<feature type="transmembrane region" description="Helical" evidence="1">
    <location>
        <begin position="44"/>
        <end position="64"/>
    </location>
</feature>
<dbReference type="RefSeq" id="WP_175526162.1">
    <property type="nucleotide sequence ID" value="NZ_FOYR01000001.1"/>
</dbReference>
<dbReference type="AlphaFoldDB" id="A0A1I6GHT1"/>
<keyword evidence="1" id="KW-0472">Membrane</keyword>
<accession>A0A1I6GHT1</accession>
<proteinExistence type="predicted"/>
<sequence length="141" mass="13926">MRPSSLTIAAAALLALEAIALLVITLVEVFGLSSGDAASLPSALGLIGLSVVGAAGLAVLAVAVLRGRSFGRSGGMVAQILAIAVALSAIGVRPFPAVFVLSLLIPAVLGVVMLFVLTRRAGAEARRHADDSGQDSGAGQG</sequence>
<reference evidence="3" key="1">
    <citation type="submission" date="2016-10" db="EMBL/GenBank/DDBJ databases">
        <authorList>
            <person name="Varghese N."/>
            <person name="Submissions S."/>
        </authorList>
    </citation>
    <scope>NUCLEOTIDE SEQUENCE [LARGE SCALE GENOMIC DNA]</scope>
    <source>
        <strain evidence="3">CL127</strain>
    </source>
</reference>